<proteinExistence type="predicted"/>
<dbReference type="OrthoDB" id="129527at2"/>
<dbReference type="RefSeq" id="WP_093366026.1">
    <property type="nucleotide sequence ID" value="NZ_FOZZ01000007.1"/>
</dbReference>
<evidence type="ECO:0008006" key="4">
    <source>
        <dbReference type="Google" id="ProtNLM"/>
    </source>
</evidence>
<feature type="chain" id="PRO_5011745607" description="DUF4920 domain-containing protein" evidence="1">
    <location>
        <begin position="24"/>
        <end position="158"/>
    </location>
</feature>
<dbReference type="STRING" id="683125.SAMN05660206_107160"/>
<evidence type="ECO:0000256" key="1">
    <source>
        <dbReference type="SAM" id="SignalP"/>
    </source>
</evidence>
<gene>
    <name evidence="2" type="ORF">SAMN05660206_107160</name>
</gene>
<feature type="signal peptide" evidence="1">
    <location>
        <begin position="1"/>
        <end position="23"/>
    </location>
</feature>
<protein>
    <recommendedName>
        <fullName evidence="4">DUF4920 domain-containing protein</fullName>
    </recommendedName>
</protein>
<dbReference type="AlphaFoldDB" id="A0A1I6TZK7"/>
<accession>A0A1I6TZK7</accession>
<evidence type="ECO:0000313" key="2">
    <source>
        <dbReference type="EMBL" id="SFS94621.1"/>
    </source>
</evidence>
<dbReference type="InterPro" id="IPR032577">
    <property type="entry name" value="DUF4920"/>
</dbReference>
<keyword evidence="1" id="KW-0732">Signal</keyword>
<dbReference type="EMBL" id="FOZZ01000007">
    <property type="protein sequence ID" value="SFS94621.1"/>
    <property type="molecule type" value="Genomic_DNA"/>
</dbReference>
<dbReference type="Pfam" id="PF16267">
    <property type="entry name" value="DUF4920"/>
    <property type="match status" value="1"/>
</dbReference>
<sequence>MRKLITLLVVAIASFQISLAQQAIEPAKAGVQYGKKIDAKEAISVAALEQKLRKDSAFEGKIEGEVVEVCKKKGCFLTLKRDKGESVMVRFTDYAYFVPADIVGKKVAVEGKAKMKETSVEWLQHYAEDKGASKEEIAKITKPKTDISIVADGVLVLK</sequence>
<name>A0A1I6TZK7_9SPHI</name>
<reference evidence="2 3" key="1">
    <citation type="submission" date="2016-10" db="EMBL/GenBank/DDBJ databases">
        <authorList>
            <person name="de Groot N.N."/>
        </authorList>
    </citation>
    <scope>NUCLEOTIDE SEQUENCE [LARGE SCALE GENOMIC DNA]</scope>
    <source>
        <strain evidence="2 3">DSM 22789</strain>
    </source>
</reference>
<dbReference type="Proteomes" id="UP000198785">
    <property type="component" value="Unassembled WGS sequence"/>
</dbReference>
<organism evidence="2 3">
    <name type="scientific">Sphingobacterium wenxiniae</name>
    <dbReference type="NCBI Taxonomy" id="683125"/>
    <lineage>
        <taxon>Bacteria</taxon>
        <taxon>Pseudomonadati</taxon>
        <taxon>Bacteroidota</taxon>
        <taxon>Sphingobacteriia</taxon>
        <taxon>Sphingobacteriales</taxon>
        <taxon>Sphingobacteriaceae</taxon>
        <taxon>Sphingobacterium</taxon>
    </lineage>
</organism>
<keyword evidence="3" id="KW-1185">Reference proteome</keyword>
<evidence type="ECO:0000313" key="3">
    <source>
        <dbReference type="Proteomes" id="UP000198785"/>
    </source>
</evidence>